<dbReference type="Proteomes" id="UP000054477">
    <property type="component" value="Unassembled WGS sequence"/>
</dbReference>
<dbReference type="HOGENOM" id="CLU_1835477_0_0_1"/>
<feature type="compositionally biased region" description="Basic residues" evidence="1">
    <location>
        <begin position="129"/>
        <end position="140"/>
    </location>
</feature>
<feature type="region of interest" description="Disordered" evidence="1">
    <location>
        <begin position="120"/>
        <end position="140"/>
    </location>
</feature>
<evidence type="ECO:0000313" key="2">
    <source>
        <dbReference type="EMBL" id="KIK04628.1"/>
    </source>
</evidence>
<proteinExistence type="predicted"/>
<accession>A0A0C9Y9C8</accession>
<keyword evidence="3" id="KW-1185">Reference proteome</keyword>
<dbReference type="EMBL" id="KN838567">
    <property type="protein sequence ID" value="KIK04628.1"/>
    <property type="molecule type" value="Genomic_DNA"/>
</dbReference>
<sequence length="140" mass="16133">MDQYNMTGPYIRVFANFLNDRRTPALPGPIDQRVLRRYENIAEDGPARHIEAICRCQTSCAWNLVSEACTRAMALQIEVTGRAYLCLQKAYRKKSTEIKGERKHVLLGMKFYPRINENHKAGMVSSSRSQRRGRNKCLPE</sequence>
<evidence type="ECO:0000313" key="3">
    <source>
        <dbReference type="Proteomes" id="UP000054477"/>
    </source>
</evidence>
<organism evidence="2 3">
    <name type="scientific">Laccaria amethystina LaAM-08-1</name>
    <dbReference type="NCBI Taxonomy" id="1095629"/>
    <lineage>
        <taxon>Eukaryota</taxon>
        <taxon>Fungi</taxon>
        <taxon>Dikarya</taxon>
        <taxon>Basidiomycota</taxon>
        <taxon>Agaricomycotina</taxon>
        <taxon>Agaricomycetes</taxon>
        <taxon>Agaricomycetidae</taxon>
        <taxon>Agaricales</taxon>
        <taxon>Agaricineae</taxon>
        <taxon>Hydnangiaceae</taxon>
        <taxon>Laccaria</taxon>
    </lineage>
</organism>
<reference evidence="3" key="2">
    <citation type="submission" date="2015-01" db="EMBL/GenBank/DDBJ databases">
        <title>Evolutionary Origins and Diversification of the Mycorrhizal Mutualists.</title>
        <authorList>
            <consortium name="DOE Joint Genome Institute"/>
            <consortium name="Mycorrhizal Genomics Consortium"/>
            <person name="Kohler A."/>
            <person name="Kuo A."/>
            <person name="Nagy L.G."/>
            <person name="Floudas D."/>
            <person name="Copeland A."/>
            <person name="Barry K.W."/>
            <person name="Cichocki N."/>
            <person name="Veneault-Fourrey C."/>
            <person name="LaButti K."/>
            <person name="Lindquist E.A."/>
            <person name="Lipzen A."/>
            <person name="Lundell T."/>
            <person name="Morin E."/>
            <person name="Murat C."/>
            <person name="Riley R."/>
            <person name="Ohm R."/>
            <person name="Sun H."/>
            <person name="Tunlid A."/>
            <person name="Henrissat B."/>
            <person name="Grigoriev I.V."/>
            <person name="Hibbett D.S."/>
            <person name="Martin F."/>
        </authorList>
    </citation>
    <scope>NUCLEOTIDE SEQUENCE [LARGE SCALE GENOMIC DNA]</scope>
    <source>
        <strain evidence="3">LaAM-08-1</strain>
    </source>
</reference>
<evidence type="ECO:0000256" key="1">
    <source>
        <dbReference type="SAM" id="MobiDB-lite"/>
    </source>
</evidence>
<name>A0A0C9Y9C8_9AGAR</name>
<protein>
    <submittedName>
        <fullName evidence="2">Uncharacterized protein</fullName>
    </submittedName>
</protein>
<reference evidence="2 3" key="1">
    <citation type="submission" date="2014-04" db="EMBL/GenBank/DDBJ databases">
        <authorList>
            <consortium name="DOE Joint Genome Institute"/>
            <person name="Kuo A."/>
            <person name="Kohler A."/>
            <person name="Nagy L.G."/>
            <person name="Floudas D."/>
            <person name="Copeland A."/>
            <person name="Barry K.W."/>
            <person name="Cichocki N."/>
            <person name="Veneault-Fourrey C."/>
            <person name="LaButti K."/>
            <person name="Lindquist E.A."/>
            <person name="Lipzen A."/>
            <person name="Lundell T."/>
            <person name="Morin E."/>
            <person name="Murat C."/>
            <person name="Sun H."/>
            <person name="Tunlid A."/>
            <person name="Henrissat B."/>
            <person name="Grigoriev I.V."/>
            <person name="Hibbett D.S."/>
            <person name="Martin F."/>
            <person name="Nordberg H.P."/>
            <person name="Cantor M.N."/>
            <person name="Hua S.X."/>
        </authorList>
    </citation>
    <scope>NUCLEOTIDE SEQUENCE [LARGE SCALE GENOMIC DNA]</scope>
    <source>
        <strain evidence="2 3">LaAM-08-1</strain>
    </source>
</reference>
<dbReference type="AlphaFoldDB" id="A0A0C9Y9C8"/>
<gene>
    <name evidence="2" type="ORF">K443DRAFT_403927</name>
</gene>